<keyword evidence="1" id="KW-1133">Transmembrane helix</keyword>
<dbReference type="InterPro" id="IPR036890">
    <property type="entry name" value="HATPase_C_sf"/>
</dbReference>
<feature type="transmembrane region" description="Helical" evidence="1">
    <location>
        <begin position="12"/>
        <end position="33"/>
    </location>
</feature>
<keyword evidence="3" id="KW-0808">Transferase</keyword>
<proteinExistence type="predicted"/>
<comment type="caution">
    <text evidence="3">The sequence shown here is derived from an EMBL/GenBank/DDBJ whole genome shotgun (WGS) entry which is preliminary data.</text>
</comment>
<dbReference type="SUPFAM" id="SSF55874">
    <property type="entry name" value="ATPase domain of HSP90 chaperone/DNA topoisomerase II/histidine kinase"/>
    <property type="match status" value="1"/>
</dbReference>
<feature type="transmembrane region" description="Helical" evidence="1">
    <location>
        <begin position="112"/>
        <end position="132"/>
    </location>
</feature>
<keyword evidence="3" id="KW-0418">Kinase</keyword>
<accession>A0A3D9CBN7</accession>
<dbReference type="Pfam" id="PF06580">
    <property type="entry name" value="His_kinase"/>
    <property type="match status" value="1"/>
</dbReference>
<evidence type="ECO:0000256" key="1">
    <source>
        <dbReference type="SAM" id="Phobius"/>
    </source>
</evidence>
<evidence type="ECO:0000313" key="4">
    <source>
        <dbReference type="Proteomes" id="UP000256686"/>
    </source>
</evidence>
<dbReference type="RefSeq" id="WP_115970103.1">
    <property type="nucleotide sequence ID" value="NZ_QNVT01000005.1"/>
</dbReference>
<dbReference type="GO" id="GO:0016020">
    <property type="term" value="C:membrane"/>
    <property type="evidence" value="ECO:0007669"/>
    <property type="project" value="InterPro"/>
</dbReference>
<dbReference type="InterPro" id="IPR050640">
    <property type="entry name" value="Bact_2-comp_sensor_kinase"/>
</dbReference>
<dbReference type="EMBL" id="QNVT01000005">
    <property type="protein sequence ID" value="REC63026.1"/>
    <property type="molecule type" value="Genomic_DNA"/>
</dbReference>
<reference evidence="4" key="1">
    <citation type="submission" date="2018-06" db="EMBL/GenBank/DDBJ databases">
        <authorList>
            <person name="Lum Nde A."/>
            <person name="Hugo C."/>
        </authorList>
    </citation>
    <scope>NUCLEOTIDE SEQUENCE [LARGE SCALE GENOMIC DNA]</scope>
    <source>
        <strain evidence="4">1_F178</strain>
    </source>
</reference>
<dbReference type="GO" id="GO:0000155">
    <property type="term" value="F:phosphorelay sensor kinase activity"/>
    <property type="evidence" value="ECO:0007669"/>
    <property type="project" value="InterPro"/>
</dbReference>
<evidence type="ECO:0000313" key="3">
    <source>
        <dbReference type="EMBL" id="REC63026.1"/>
    </source>
</evidence>
<evidence type="ECO:0000259" key="2">
    <source>
        <dbReference type="Pfam" id="PF06580"/>
    </source>
</evidence>
<dbReference type="PANTHER" id="PTHR34220">
    <property type="entry name" value="SENSOR HISTIDINE KINASE YPDA"/>
    <property type="match status" value="1"/>
</dbReference>
<dbReference type="InterPro" id="IPR010559">
    <property type="entry name" value="Sig_transdc_His_kin_internal"/>
</dbReference>
<organism evidence="3 4">
    <name type="scientific">Chryseobacterium pennae</name>
    <dbReference type="NCBI Taxonomy" id="2258962"/>
    <lineage>
        <taxon>Bacteria</taxon>
        <taxon>Pseudomonadati</taxon>
        <taxon>Bacteroidota</taxon>
        <taxon>Flavobacteriia</taxon>
        <taxon>Flavobacteriales</taxon>
        <taxon>Weeksellaceae</taxon>
        <taxon>Chryseobacterium group</taxon>
        <taxon>Chryseobacterium</taxon>
    </lineage>
</organism>
<feature type="transmembrane region" description="Helical" evidence="1">
    <location>
        <begin position="39"/>
        <end position="59"/>
    </location>
</feature>
<name>A0A3D9CBN7_9FLAO</name>
<feature type="domain" description="Signal transduction histidine kinase internal region" evidence="2">
    <location>
        <begin position="154"/>
        <end position="230"/>
    </location>
</feature>
<dbReference type="AlphaFoldDB" id="A0A3D9CBN7"/>
<protein>
    <submittedName>
        <fullName evidence="3">Histidine kinase</fullName>
    </submittedName>
</protein>
<keyword evidence="4" id="KW-1185">Reference proteome</keyword>
<keyword evidence="1" id="KW-0812">Transmembrane</keyword>
<feature type="transmembrane region" description="Helical" evidence="1">
    <location>
        <begin position="71"/>
        <end position="92"/>
    </location>
</feature>
<keyword evidence="1" id="KW-0472">Membrane</keyword>
<dbReference type="Gene3D" id="3.30.565.10">
    <property type="entry name" value="Histidine kinase-like ATPase, C-terminal domain"/>
    <property type="match status" value="1"/>
</dbReference>
<sequence>MMKKNANWPIEKISFEVVFFVTVLFLTVLHQWIASNTFGYFFSPVLFFIVVYLQAQLYQYIALPSLINKKYVQFGSITIAYLLLVVLVFSGLNRYWPNQTYHHGERKTIKFIIYYVSTCVISSIFIIFLALIRQYYQALEKRTRDQLLLNEMNTKLLHYQLNPHFFFNMFNNLYGVSLTHPERIPELILQLSNLMRYPLEKGNNAAVSIKEELEYIKTYVNIEKERSGKRCKITLNLPNDKESISHYQIAPLLLITLVENAFKHSAGSLNEWFVKLHFEVNANEFKVDISNSLPETPIKKESLGMGLSNIRKRLDLLYSEHYTFEIYQLDSEYRTILTIQLNAL</sequence>
<gene>
    <name evidence="3" type="ORF">DRF65_07290</name>
</gene>
<dbReference type="PANTHER" id="PTHR34220:SF7">
    <property type="entry name" value="SENSOR HISTIDINE KINASE YPDA"/>
    <property type="match status" value="1"/>
</dbReference>
<dbReference type="Proteomes" id="UP000256686">
    <property type="component" value="Unassembled WGS sequence"/>
</dbReference>